<feature type="transmembrane region" description="Helical" evidence="2">
    <location>
        <begin position="96"/>
        <end position="117"/>
    </location>
</feature>
<feature type="transmembrane region" description="Helical" evidence="2">
    <location>
        <begin position="456"/>
        <end position="479"/>
    </location>
</feature>
<feature type="transmembrane region" description="Helical" evidence="2">
    <location>
        <begin position="262"/>
        <end position="283"/>
    </location>
</feature>
<reference evidence="3" key="1">
    <citation type="submission" date="2021-05" db="EMBL/GenBank/DDBJ databases">
        <title>Energy efficiency and biological interactions define the core microbiome of deep oligotrophic groundwater.</title>
        <authorList>
            <person name="Mehrshad M."/>
            <person name="Lopez-Fernandez M."/>
            <person name="Bell E."/>
            <person name="Bernier-Latmani R."/>
            <person name="Bertilsson S."/>
            <person name="Dopson M."/>
        </authorList>
    </citation>
    <scope>NUCLEOTIDE SEQUENCE</scope>
    <source>
        <strain evidence="3">Modern_marine.mb.64</strain>
    </source>
</reference>
<feature type="transmembrane region" description="Helical" evidence="2">
    <location>
        <begin position="404"/>
        <end position="420"/>
    </location>
</feature>
<feature type="transmembrane region" description="Helical" evidence="2">
    <location>
        <begin position="144"/>
        <end position="163"/>
    </location>
</feature>
<organism evidence="3 4">
    <name type="scientific">Eiseniibacteriota bacterium</name>
    <dbReference type="NCBI Taxonomy" id="2212470"/>
    <lineage>
        <taxon>Bacteria</taxon>
        <taxon>Candidatus Eiseniibacteriota</taxon>
    </lineage>
</organism>
<dbReference type="Pfam" id="PF11028">
    <property type="entry name" value="TMEM260-like"/>
    <property type="match status" value="1"/>
</dbReference>
<proteinExistence type="predicted"/>
<evidence type="ECO:0000256" key="1">
    <source>
        <dbReference type="PROSITE-ProRule" id="PRU00339"/>
    </source>
</evidence>
<protein>
    <submittedName>
        <fullName evidence="3">DUF2723 domain-containing protein</fullName>
    </submittedName>
</protein>
<keyword evidence="1" id="KW-0802">TPR repeat</keyword>
<dbReference type="Pfam" id="PF14559">
    <property type="entry name" value="TPR_19"/>
    <property type="match status" value="1"/>
</dbReference>
<evidence type="ECO:0000313" key="4">
    <source>
        <dbReference type="Proteomes" id="UP000777784"/>
    </source>
</evidence>
<keyword evidence="2" id="KW-0472">Membrane</keyword>
<evidence type="ECO:0000313" key="3">
    <source>
        <dbReference type="EMBL" id="MBU2692983.1"/>
    </source>
</evidence>
<dbReference type="PANTHER" id="PTHR16214:SF3">
    <property type="entry name" value="TRANSMEMBRANE PROTEIN 260"/>
    <property type="match status" value="1"/>
</dbReference>
<feature type="transmembrane region" description="Helical" evidence="2">
    <location>
        <begin position="289"/>
        <end position="309"/>
    </location>
</feature>
<dbReference type="InterPro" id="IPR011990">
    <property type="entry name" value="TPR-like_helical_dom_sf"/>
</dbReference>
<feature type="transmembrane region" description="Helical" evidence="2">
    <location>
        <begin position="491"/>
        <end position="508"/>
    </location>
</feature>
<sequence length="869" mass="98705">MKEEASTAWNAAPNKIPVWKRLLTPISLGGLAVLVVTQIVYLATLNITCPFWDSGEFIASSHILGVPHPPGTPMYVLIGRLFSLIPIWEVATRVNYLSAISSSVAAVFVYLVTIQFFRRWPGVEEAWETPSENPAAGRFSRIGWGQWMALAAGLVAGFFTAFGRTYWDNAVEAEVYGLSGLVMILTVWMALKWADGVESFRKWSANKHERGDRGGAVSPAQPGMLVLIVYLLFLSIGIHMGTFIVLPAIVLFVAVIDSRTVLNFRFLGSMVVAGLSILLFFILNQQTSIPMALAISLGVYGLVVVFSWKTLGRRNYAFWFFCLGFLGVSVHLYLFIRSHLDPGINEADPSTWEAFWLVLTRDQYKPPNPFIQRQTTFAIQFTKHFWRYAHDQYNLGILPGGLKLYLPYALGLMGVVAHWIREKKGAIFMTVLYLSTSLFLIWYLNFRENEVRDRDYFFVASYQFFAVWIGLGVGELFLTLKDSLNRSTSRFILPVVGVVAVLLSLMPAKAGYFEHDRSKFWIARDYASNMLTPLEPDAILFTNGDNDTFPLWYIQEVEYLRRDIRVVNLSLLQTQWYIRQLRDYEPKVDLGWDDKTIDALRPYIDRDGEVVWVNDICVHRIIDVYYGKRPIYIAVTVPDLRGLKDRLVQEGLVFSVRKPGEGGIDVELTQRNLGEVFSYRGLLDENGKHDDSIYKDETASKLVQNYASGWVGIAHRYVQRGGDEENRRLALEALEKAKNISPTYPGTSYTLGVIYYRMQNYAEAESTFMDLVKQGDGDVQVLRLLGLSQEAQGKNNDALRSYESALNMDPADRESYVNLFQFLVSLDQPRLALDILDRWLRFKPDDAAFLDARRIIVETLDSTGVAHPR</sequence>
<dbReference type="PANTHER" id="PTHR16214">
    <property type="entry name" value="TRANSMEMBRANE PROTEIN 260"/>
    <property type="match status" value="1"/>
</dbReference>
<gene>
    <name evidence="3" type="ORF">KJ970_18855</name>
</gene>
<dbReference type="InterPro" id="IPR052724">
    <property type="entry name" value="GT117_domain-containing"/>
</dbReference>
<dbReference type="InterPro" id="IPR019734">
    <property type="entry name" value="TPR_rpt"/>
</dbReference>
<dbReference type="Proteomes" id="UP000777784">
    <property type="component" value="Unassembled WGS sequence"/>
</dbReference>
<dbReference type="EMBL" id="JAHJDP010000107">
    <property type="protein sequence ID" value="MBU2692983.1"/>
    <property type="molecule type" value="Genomic_DNA"/>
</dbReference>
<dbReference type="SMART" id="SM00028">
    <property type="entry name" value="TPR"/>
    <property type="match status" value="2"/>
</dbReference>
<feature type="transmembrane region" description="Helical" evidence="2">
    <location>
        <begin position="22"/>
        <end position="43"/>
    </location>
</feature>
<accession>A0A948S0C1</accession>
<feature type="transmembrane region" description="Helical" evidence="2">
    <location>
        <begin position="227"/>
        <end position="255"/>
    </location>
</feature>
<feature type="repeat" description="TPR" evidence="1">
    <location>
        <begin position="779"/>
        <end position="812"/>
    </location>
</feature>
<dbReference type="Gene3D" id="1.25.40.10">
    <property type="entry name" value="Tetratricopeptide repeat domain"/>
    <property type="match status" value="1"/>
</dbReference>
<feature type="transmembrane region" description="Helical" evidence="2">
    <location>
        <begin position="427"/>
        <end position="444"/>
    </location>
</feature>
<evidence type="ECO:0000256" key="2">
    <source>
        <dbReference type="SAM" id="Phobius"/>
    </source>
</evidence>
<dbReference type="SUPFAM" id="SSF48452">
    <property type="entry name" value="TPR-like"/>
    <property type="match status" value="1"/>
</dbReference>
<dbReference type="AlphaFoldDB" id="A0A948S0C1"/>
<keyword evidence="2" id="KW-1133">Transmembrane helix</keyword>
<feature type="transmembrane region" description="Helical" evidence="2">
    <location>
        <begin position="175"/>
        <end position="194"/>
    </location>
</feature>
<feature type="transmembrane region" description="Helical" evidence="2">
    <location>
        <begin position="316"/>
        <end position="336"/>
    </location>
</feature>
<keyword evidence="2" id="KW-0812">Transmembrane</keyword>
<comment type="caution">
    <text evidence="3">The sequence shown here is derived from an EMBL/GenBank/DDBJ whole genome shotgun (WGS) entry which is preliminary data.</text>
</comment>
<dbReference type="InterPro" id="IPR021280">
    <property type="entry name" value="TMEM260-like"/>
</dbReference>
<feature type="transmembrane region" description="Helical" evidence="2">
    <location>
        <begin position="74"/>
        <end position="91"/>
    </location>
</feature>
<dbReference type="PROSITE" id="PS50005">
    <property type="entry name" value="TPR"/>
    <property type="match status" value="1"/>
</dbReference>
<name>A0A948S0C1_UNCEI</name>